<keyword evidence="8" id="KW-0325">Glycoprotein</keyword>
<evidence type="ECO:0000313" key="17">
    <source>
        <dbReference type="Proteomes" id="UP000245207"/>
    </source>
</evidence>
<feature type="active site" description="Charge relay system" evidence="9 10">
    <location>
        <position position="565"/>
    </location>
</feature>
<feature type="domain" description="Peptidase S8/S53" evidence="12">
    <location>
        <begin position="146"/>
        <end position="605"/>
    </location>
</feature>
<keyword evidence="6 10" id="KW-0378">Hydrolase</keyword>
<dbReference type="InterPro" id="IPR034197">
    <property type="entry name" value="Peptidases_S8_3"/>
</dbReference>
<dbReference type="InterPro" id="IPR015500">
    <property type="entry name" value="Peptidase_S8_subtilisin-rel"/>
</dbReference>
<evidence type="ECO:0000256" key="10">
    <source>
        <dbReference type="PROSITE-ProRule" id="PRU01240"/>
    </source>
</evidence>
<dbReference type="AlphaFoldDB" id="A0A2U1QFF7"/>
<evidence type="ECO:0000256" key="1">
    <source>
        <dbReference type="ARBA" id="ARBA00004613"/>
    </source>
</evidence>
<dbReference type="InterPro" id="IPR023828">
    <property type="entry name" value="Peptidase_S8_Ser-AS"/>
</dbReference>
<feature type="signal peptide" evidence="11">
    <location>
        <begin position="1"/>
        <end position="25"/>
    </location>
</feature>
<dbReference type="STRING" id="35608.A0A2U1QFF7"/>
<dbReference type="Pfam" id="PF02225">
    <property type="entry name" value="PA"/>
    <property type="match status" value="1"/>
</dbReference>
<dbReference type="Pfam" id="PF05922">
    <property type="entry name" value="Inhibitor_I9"/>
    <property type="match status" value="1"/>
</dbReference>
<evidence type="ECO:0000256" key="2">
    <source>
        <dbReference type="ARBA" id="ARBA00011073"/>
    </source>
</evidence>
<dbReference type="GO" id="GO:0006508">
    <property type="term" value="P:proteolysis"/>
    <property type="evidence" value="ECO:0007669"/>
    <property type="project" value="UniProtKB-KW"/>
</dbReference>
<dbReference type="InterPro" id="IPR045051">
    <property type="entry name" value="SBT"/>
</dbReference>
<dbReference type="FunFam" id="3.30.70.80:FF:000003">
    <property type="entry name" value="Subtilisin-like protease SBT1.9"/>
    <property type="match status" value="1"/>
</dbReference>
<feature type="active site" description="Charge relay system" evidence="9 10">
    <location>
        <position position="154"/>
    </location>
</feature>
<dbReference type="Gene3D" id="2.60.40.2310">
    <property type="match status" value="1"/>
</dbReference>
<keyword evidence="3" id="KW-0964">Secreted</keyword>
<feature type="active site" description="Charge relay system" evidence="9 10">
    <location>
        <position position="228"/>
    </location>
</feature>
<sequence>MVKTEMIWFLVLCLYLSNHLTATHSHSKYLNNGSGLKTFIIHIDKLAMPKMFLDHVEWYSSLIQSVSLATQVIDDERSDQRVIYTYDSAFHGIAARLTEEEAEQLAREKGVVSVLPDTIYKLQTTRSPTFLGLVRYRKENVKFKENDVVVGVVDSGIWPESESFNDTGFSSIPKHWKGACATGRGFEKRHCNKKIVGARSFYGGYEAHFKRRINEEVEYKSPRDQDGHGTHVAATIAGTPVRGANLFGQAYGTARGMSPGARIAVYKVCWKEADGECFGADILSAIDHAVKDGVNVLSISLAGDSSSYHSDSISIATFGAMERGILVSCAAGNFGPNVSSIANVSPWMITVGASSIDRSFPGIVTLGNGKTVNGVSSYKERRRLSTKKYYSLVYMGNNISNSVNSSLCLEGSLDESVVKGKIVICDRGPWNESRVQKGEVVRAAGGIGMILANTLENDVDLISENHVISTMAVGVKEGIRIKNYVSKHRKASANLEFLRTKLGGPSPVVAAFSSRGPNPISHDILKPDVVAPGVNILAAWSGDSSPSGLETDERRVKFNLQTGTSMSCPHVSGVAALLMARHPDWSPAAIKSALMTTAYVNDNTLDPLTDFSNGSLSDPYAHGAGHINYRRALDPGLVYDIESQDYFDFLCSKRLTRAELSVFVKFSKHSCQKSPRQLNYPTLSVVFSNGKRKVTLKRTVTNFGPPNSNYYVQATMFKGVKVRVEPRNLTFVKKYQKLSYKVTFKSKSRKVKPEFGGLIWNDGFTTVIQKIWVSKWVDHIQIGYAHCG</sequence>
<dbReference type="InterPro" id="IPR036852">
    <property type="entry name" value="Peptidase_S8/S53_dom_sf"/>
</dbReference>
<dbReference type="PROSITE" id="PS51892">
    <property type="entry name" value="SUBTILASE"/>
    <property type="match status" value="1"/>
</dbReference>
<dbReference type="Gene3D" id="3.30.70.80">
    <property type="entry name" value="Peptidase S8 propeptide/proteinase inhibitor I9"/>
    <property type="match status" value="1"/>
</dbReference>
<dbReference type="InterPro" id="IPR037045">
    <property type="entry name" value="S8pro/Inhibitor_I9_sf"/>
</dbReference>
<dbReference type="PRINTS" id="PR00723">
    <property type="entry name" value="SUBTILISIN"/>
</dbReference>
<dbReference type="FunFam" id="3.50.30.30:FF:000005">
    <property type="entry name" value="subtilisin-like protease SBT1.5"/>
    <property type="match status" value="1"/>
</dbReference>
<evidence type="ECO:0000259" key="13">
    <source>
        <dbReference type="Pfam" id="PF02225"/>
    </source>
</evidence>
<dbReference type="InterPro" id="IPR003137">
    <property type="entry name" value="PA_domain"/>
</dbReference>
<organism evidence="16 17">
    <name type="scientific">Artemisia annua</name>
    <name type="common">Sweet wormwood</name>
    <dbReference type="NCBI Taxonomy" id="35608"/>
    <lineage>
        <taxon>Eukaryota</taxon>
        <taxon>Viridiplantae</taxon>
        <taxon>Streptophyta</taxon>
        <taxon>Embryophyta</taxon>
        <taxon>Tracheophyta</taxon>
        <taxon>Spermatophyta</taxon>
        <taxon>Magnoliopsida</taxon>
        <taxon>eudicotyledons</taxon>
        <taxon>Gunneridae</taxon>
        <taxon>Pentapetalae</taxon>
        <taxon>asterids</taxon>
        <taxon>campanulids</taxon>
        <taxon>Asterales</taxon>
        <taxon>Asteraceae</taxon>
        <taxon>Asteroideae</taxon>
        <taxon>Anthemideae</taxon>
        <taxon>Artemisiinae</taxon>
        <taxon>Artemisia</taxon>
    </lineage>
</organism>
<evidence type="ECO:0000259" key="14">
    <source>
        <dbReference type="Pfam" id="PF05922"/>
    </source>
</evidence>
<evidence type="ECO:0000256" key="5">
    <source>
        <dbReference type="ARBA" id="ARBA00022729"/>
    </source>
</evidence>
<dbReference type="InterPro" id="IPR041469">
    <property type="entry name" value="Subtilisin-like_FN3"/>
</dbReference>
<dbReference type="SUPFAM" id="SSF52743">
    <property type="entry name" value="Subtilisin-like"/>
    <property type="match status" value="1"/>
</dbReference>
<feature type="domain" description="Inhibitor I9" evidence="14">
    <location>
        <begin position="38"/>
        <end position="123"/>
    </location>
</feature>
<dbReference type="PROSITE" id="PS00138">
    <property type="entry name" value="SUBTILASE_SER"/>
    <property type="match status" value="1"/>
</dbReference>
<dbReference type="Pfam" id="PF17766">
    <property type="entry name" value="fn3_6"/>
    <property type="match status" value="1"/>
</dbReference>
<dbReference type="GO" id="GO:0005576">
    <property type="term" value="C:extracellular region"/>
    <property type="evidence" value="ECO:0007669"/>
    <property type="project" value="UniProtKB-SubCell"/>
</dbReference>
<feature type="domain" description="PA" evidence="13">
    <location>
        <begin position="391"/>
        <end position="478"/>
    </location>
</feature>
<evidence type="ECO:0000313" key="16">
    <source>
        <dbReference type="EMBL" id="PWA96746.1"/>
    </source>
</evidence>
<evidence type="ECO:0000256" key="8">
    <source>
        <dbReference type="ARBA" id="ARBA00023180"/>
    </source>
</evidence>
<keyword evidence="7 10" id="KW-0720">Serine protease</keyword>
<comment type="caution">
    <text evidence="16">The sequence shown here is derived from an EMBL/GenBank/DDBJ whole genome shotgun (WGS) entry which is preliminary data.</text>
</comment>
<feature type="chain" id="PRO_5015725879" evidence="11">
    <location>
        <begin position="26"/>
        <end position="788"/>
    </location>
</feature>
<dbReference type="InterPro" id="IPR010259">
    <property type="entry name" value="S8pro/Inhibitor_I9"/>
</dbReference>
<proteinExistence type="inferred from homology"/>
<accession>A0A2U1QFF7</accession>
<keyword evidence="4 10" id="KW-0645">Protease</keyword>
<dbReference type="PANTHER" id="PTHR10795">
    <property type="entry name" value="PROPROTEIN CONVERTASE SUBTILISIN/KEXIN"/>
    <property type="match status" value="1"/>
</dbReference>
<reference evidence="16 17" key="1">
    <citation type="journal article" date="2018" name="Mol. Plant">
        <title>The genome of Artemisia annua provides insight into the evolution of Asteraceae family and artemisinin biosynthesis.</title>
        <authorList>
            <person name="Shen Q."/>
            <person name="Zhang L."/>
            <person name="Liao Z."/>
            <person name="Wang S."/>
            <person name="Yan T."/>
            <person name="Shi P."/>
            <person name="Liu M."/>
            <person name="Fu X."/>
            <person name="Pan Q."/>
            <person name="Wang Y."/>
            <person name="Lv Z."/>
            <person name="Lu X."/>
            <person name="Zhang F."/>
            <person name="Jiang W."/>
            <person name="Ma Y."/>
            <person name="Chen M."/>
            <person name="Hao X."/>
            <person name="Li L."/>
            <person name="Tang Y."/>
            <person name="Lv G."/>
            <person name="Zhou Y."/>
            <person name="Sun X."/>
            <person name="Brodelius P.E."/>
            <person name="Rose J.K.C."/>
            <person name="Tang K."/>
        </authorList>
    </citation>
    <scope>NUCLEOTIDE SEQUENCE [LARGE SCALE GENOMIC DNA]</scope>
    <source>
        <strain evidence="17">cv. Huhao1</strain>
        <tissue evidence="16">Leaf</tissue>
    </source>
</reference>
<evidence type="ECO:0000259" key="12">
    <source>
        <dbReference type="Pfam" id="PF00082"/>
    </source>
</evidence>
<evidence type="ECO:0000256" key="6">
    <source>
        <dbReference type="ARBA" id="ARBA00022801"/>
    </source>
</evidence>
<protein>
    <submittedName>
        <fullName evidence="16">Uncharacterized protein</fullName>
    </submittedName>
</protein>
<name>A0A2U1QFF7_ARTAN</name>
<evidence type="ECO:0000256" key="3">
    <source>
        <dbReference type="ARBA" id="ARBA00022525"/>
    </source>
</evidence>
<dbReference type="GO" id="GO:0004252">
    <property type="term" value="F:serine-type endopeptidase activity"/>
    <property type="evidence" value="ECO:0007669"/>
    <property type="project" value="UniProtKB-UniRule"/>
</dbReference>
<dbReference type="Proteomes" id="UP000245207">
    <property type="component" value="Unassembled WGS sequence"/>
</dbReference>
<dbReference type="Pfam" id="PF00082">
    <property type="entry name" value="Peptidase_S8"/>
    <property type="match status" value="1"/>
</dbReference>
<dbReference type="FunFam" id="3.40.50.200:FF:000006">
    <property type="entry name" value="Subtilisin-like protease SBT1.5"/>
    <property type="match status" value="1"/>
</dbReference>
<dbReference type="EMBL" id="PKPP01000162">
    <property type="protein sequence ID" value="PWA96746.1"/>
    <property type="molecule type" value="Genomic_DNA"/>
</dbReference>
<evidence type="ECO:0000259" key="15">
    <source>
        <dbReference type="Pfam" id="PF17766"/>
    </source>
</evidence>
<evidence type="ECO:0000256" key="11">
    <source>
        <dbReference type="SAM" id="SignalP"/>
    </source>
</evidence>
<comment type="similarity">
    <text evidence="2 10">Belongs to the peptidase S8 family.</text>
</comment>
<feature type="domain" description="Subtilisin-like protease fibronectin type-III" evidence="15">
    <location>
        <begin position="677"/>
        <end position="772"/>
    </location>
</feature>
<keyword evidence="5 11" id="KW-0732">Signal</keyword>
<evidence type="ECO:0000256" key="4">
    <source>
        <dbReference type="ARBA" id="ARBA00022670"/>
    </source>
</evidence>
<dbReference type="Gene3D" id="3.50.30.30">
    <property type="match status" value="1"/>
</dbReference>
<dbReference type="CDD" id="cd02120">
    <property type="entry name" value="PA_subtilisin_like"/>
    <property type="match status" value="1"/>
</dbReference>
<dbReference type="OrthoDB" id="206201at2759"/>
<keyword evidence="17" id="KW-1185">Reference proteome</keyword>
<dbReference type="Gene3D" id="3.40.50.200">
    <property type="entry name" value="Peptidase S8/S53 domain"/>
    <property type="match status" value="1"/>
</dbReference>
<comment type="subcellular location">
    <subcellularLocation>
        <location evidence="1">Secreted</location>
    </subcellularLocation>
</comment>
<evidence type="ECO:0000256" key="9">
    <source>
        <dbReference type="PIRSR" id="PIRSR615500-1"/>
    </source>
</evidence>
<gene>
    <name evidence="16" type="ORF">CTI12_AA036470</name>
</gene>
<dbReference type="GO" id="GO:0048731">
    <property type="term" value="P:system development"/>
    <property type="evidence" value="ECO:0007669"/>
    <property type="project" value="UniProtKB-ARBA"/>
</dbReference>
<dbReference type="InterPro" id="IPR000209">
    <property type="entry name" value="Peptidase_S8/S53_dom"/>
</dbReference>
<dbReference type="CDD" id="cd04852">
    <property type="entry name" value="Peptidases_S8_3"/>
    <property type="match status" value="1"/>
</dbReference>
<evidence type="ECO:0000256" key="7">
    <source>
        <dbReference type="ARBA" id="ARBA00022825"/>
    </source>
</evidence>